<evidence type="ECO:0000256" key="8">
    <source>
        <dbReference type="ARBA" id="ARBA00030952"/>
    </source>
</evidence>
<evidence type="ECO:0000256" key="5">
    <source>
        <dbReference type="ARBA" id="ARBA00015490"/>
    </source>
</evidence>
<comment type="similarity">
    <text evidence="3">Belongs to the zeta carotene desaturase family.</text>
</comment>
<dbReference type="EC" id="1.3.5.6" evidence="4"/>
<evidence type="ECO:0000256" key="1">
    <source>
        <dbReference type="ARBA" id="ARBA00000914"/>
    </source>
</evidence>
<evidence type="ECO:0000256" key="2">
    <source>
        <dbReference type="ARBA" id="ARBA00004900"/>
    </source>
</evidence>
<feature type="domain" description="Amine oxidase" evidence="11">
    <location>
        <begin position="278"/>
        <end position="748"/>
    </location>
</feature>
<evidence type="ECO:0000256" key="9">
    <source>
        <dbReference type="ARBA" id="ARBA00031301"/>
    </source>
</evidence>
<dbReference type="eggNOG" id="KOG0029">
    <property type="taxonomic scope" value="Eukaryota"/>
</dbReference>
<dbReference type="Proteomes" id="UP000266841">
    <property type="component" value="Unassembled WGS sequence"/>
</dbReference>
<accession>K0T220</accession>
<dbReference type="AlphaFoldDB" id="K0T220"/>
<comment type="catalytic activity">
    <reaction evidence="1">
        <text>9,9'-di-cis-zeta-carotene + 2 a quinone = 7,7',9,9'-tetra-cis-lycopene + 2 a quinol</text>
        <dbReference type="Rhea" id="RHEA:30955"/>
        <dbReference type="ChEBI" id="CHEBI:24646"/>
        <dbReference type="ChEBI" id="CHEBI:48716"/>
        <dbReference type="ChEBI" id="CHEBI:62466"/>
        <dbReference type="ChEBI" id="CHEBI:132124"/>
        <dbReference type="EC" id="1.3.5.6"/>
    </reaction>
</comment>
<evidence type="ECO:0000256" key="10">
    <source>
        <dbReference type="SAM" id="MobiDB-lite"/>
    </source>
</evidence>
<reference evidence="12 13" key="1">
    <citation type="journal article" date="2012" name="Genome Biol.">
        <title>Genome and low-iron response of an oceanic diatom adapted to chronic iron limitation.</title>
        <authorList>
            <person name="Lommer M."/>
            <person name="Specht M."/>
            <person name="Roy A.S."/>
            <person name="Kraemer L."/>
            <person name="Andreson R."/>
            <person name="Gutowska M.A."/>
            <person name="Wolf J."/>
            <person name="Bergner S.V."/>
            <person name="Schilhabel M.B."/>
            <person name="Klostermeier U.C."/>
            <person name="Beiko R.G."/>
            <person name="Rosenstiel P."/>
            <person name="Hippler M."/>
            <person name="Laroche J."/>
        </authorList>
    </citation>
    <scope>NUCLEOTIDE SEQUENCE [LARGE SCALE GENOMIC DNA]</scope>
    <source>
        <strain evidence="12 13">CCMP1005</strain>
    </source>
</reference>
<evidence type="ECO:0000256" key="6">
    <source>
        <dbReference type="ARBA" id="ARBA00022746"/>
    </source>
</evidence>
<evidence type="ECO:0000256" key="3">
    <source>
        <dbReference type="ARBA" id="ARBA00010192"/>
    </source>
</evidence>
<dbReference type="SUPFAM" id="SSF51905">
    <property type="entry name" value="FAD/NAD(P)-binding domain"/>
    <property type="match status" value="1"/>
</dbReference>
<dbReference type="NCBIfam" id="TIGR02732">
    <property type="entry name" value="zeta_caro_desat"/>
    <property type="match status" value="1"/>
</dbReference>
<organism evidence="12 13">
    <name type="scientific">Thalassiosira oceanica</name>
    <name type="common">Marine diatom</name>
    <dbReference type="NCBI Taxonomy" id="159749"/>
    <lineage>
        <taxon>Eukaryota</taxon>
        <taxon>Sar</taxon>
        <taxon>Stramenopiles</taxon>
        <taxon>Ochrophyta</taxon>
        <taxon>Bacillariophyta</taxon>
        <taxon>Coscinodiscophyceae</taxon>
        <taxon>Thalassiosirophycidae</taxon>
        <taxon>Thalassiosirales</taxon>
        <taxon>Thalassiosiraceae</taxon>
        <taxon>Thalassiosira</taxon>
    </lineage>
</organism>
<dbReference type="GO" id="GO:0016117">
    <property type="term" value="P:carotenoid biosynthetic process"/>
    <property type="evidence" value="ECO:0007669"/>
    <property type="project" value="UniProtKB-KW"/>
</dbReference>
<keyword evidence="13" id="KW-1185">Reference proteome</keyword>
<dbReference type="InterPro" id="IPR050464">
    <property type="entry name" value="Zeta_carotene_desat/Oxidored"/>
</dbReference>
<comment type="caution">
    <text evidence="12">The sequence shown here is derived from an EMBL/GenBank/DDBJ whole genome shotgun (WGS) entry which is preliminary data.</text>
</comment>
<keyword evidence="6" id="KW-0125">Carotenoid biosynthesis</keyword>
<dbReference type="InterPro" id="IPR002937">
    <property type="entry name" value="Amino_oxidase"/>
</dbReference>
<keyword evidence="7" id="KW-0560">Oxidoreductase</keyword>
<feature type="compositionally biased region" description="Basic and acidic residues" evidence="10">
    <location>
        <begin position="162"/>
        <end position="190"/>
    </location>
</feature>
<evidence type="ECO:0000313" key="13">
    <source>
        <dbReference type="Proteomes" id="UP000266841"/>
    </source>
</evidence>
<feature type="compositionally biased region" description="Gly residues" evidence="10">
    <location>
        <begin position="198"/>
        <end position="207"/>
    </location>
</feature>
<protein>
    <recommendedName>
        <fullName evidence="5">Zeta-carotene desaturase, chloroplastic/chromoplastic</fullName>
        <ecNumber evidence="4">1.3.5.6</ecNumber>
    </recommendedName>
    <alternativeName>
        <fullName evidence="9">9,9'-di-cis-zeta-carotene desaturase</fullName>
    </alternativeName>
    <alternativeName>
        <fullName evidence="8">Carotene 7,8-desaturase</fullName>
    </alternativeName>
</protein>
<dbReference type="InterPro" id="IPR014103">
    <property type="entry name" value="Zeta_caro_desat"/>
</dbReference>
<name>K0T220_THAOC</name>
<dbReference type="UniPathway" id="UPA00803"/>
<feature type="region of interest" description="Disordered" evidence="10">
    <location>
        <begin position="157"/>
        <end position="240"/>
    </location>
</feature>
<dbReference type="OrthoDB" id="5046242at2759"/>
<sequence length="779" mass="86031">MEISTAATARLHMISISVTTYMAATIPVSVVRLGSRLGVFILLNAKGFLLRVLQLLDQLDLAGIIHARVIVVVVRHSVRDTKAIDILPDLSRFGSICVEFRPDRPRRARSSSGSMKPVPRLYDSAKGFRMCTQCSTSRVTVERTRILLWKGIGIGGKPGQAHHSERDLKATERRNRGQSDDRENGQDIPRDRRRPARLGGGLHGPGRGPARIIPSTAGGASSPLRSSVAEETDFKSESAKRQIGNDSFLNEDLMARAQNGPGKKNSERLKIGIVGAGLAGMVAAMDLADAGHDVEMFELRPFVGGKVSSWQDGDGNHIEMGLHVFFGCYYNLFGIMKRTGSFDTELRLKEHIHTFVNEGGHLGALDFQFPIGAPVSGLQAFFKTEQLEIPDKIDNALRLGTSPIVRALFDFDGGMDMVRDLDDITFTEWFTQLGGKRGSLDRMWDPIAYALGFIDCDHISARCMLTIFMLFAIRTEASVLRMLEGSPQTCLHDPILKYLDDRGVKVNLGMGCRDLVHDVDEDGKPTRVTGIKVGPKNELREFDAVVCALDVPGIKKVLPQSFRDHYKMFDNIYELDTVPIATVQVRFDGWVTEMNDDARMMNVAGDQSDGRGGGIDNLLYSADAEFSCFADLAVTSPGEYYKPGEGSLIQAVFDERGFGRPEEQIVQDCIDQLHSLFPSSRKLKCTWSNVVKLGQSLYREKPGQDKYRPKQATPISNFFLAGSYTYQDYLDSMEGATRSGLMVADEIIARADGPGGLKAQSRERAAVEEEEAIPFFATR</sequence>
<evidence type="ECO:0000259" key="11">
    <source>
        <dbReference type="Pfam" id="PF01593"/>
    </source>
</evidence>
<dbReference type="PANTHER" id="PTHR42923:SF41">
    <property type="entry name" value="ZETA-CAROTENE DESATURASE, CHLOROPLASTIC_CHROMOPLASTIC"/>
    <property type="match status" value="1"/>
</dbReference>
<dbReference type="EMBL" id="AGNL01017167">
    <property type="protein sequence ID" value="EJK64522.1"/>
    <property type="molecule type" value="Genomic_DNA"/>
</dbReference>
<dbReference type="Pfam" id="PF01593">
    <property type="entry name" value="Amino_oxidase"/>
    <property type="match status" value="1"/>
</dbReference>
<gene>
    <name evidence="12" type="ORF">THAOC_14736</name>
</gene>
<comment type="pathway">
    <text evidence="2">Carotenoid biosynthesis; lycopene biosynthesis.</text>
</comment>
<dbReference type="PANTHER" id="PTHR42923">
    <property type="entry name" value="PROTOPORPHYRINOGEN OXIDASE"/>
    <property type="match status" value="1"/>
</dbReference>
<dbReference type="GO" id="GO:0016719">
    <property type="term" value="F:9,9'-di-cis-zeta-carotene desaturase activity"/>
    <property type="evidence" value="ECO:0007669"/>
    <property type="project" value="UniProtKB-EC"/>
</dbReference>
<dbReference type="OMA" id="LNMTWYS"/>
<evidence type="ECO:0000256" key="7">
    <source>
        <dbReference type="ARBA" id="ARBA00023002"/>
    </source>
</evidence>
<proteinExistence type="inferred from homology"/>
<evidence type="ECO:0000256" key="4">
    <source>
        <dbReference type="ARBA" id="ARBA00012788"/>
    </source>
</evidence>
<evidence type="ECO:0000313" key="12">
    <source>
        <dbReference type="EMBL" id="EJK64522.1"/>
    </source>
</evidence>
<dbReference type="Gene3D" id="3.50.50.60">
    <property type="entry name" value="FAD/NAD(P)-binding domain"/>
    <property type="match status" value="2"/>
</dbReference>
<dbReference type="InterPro" id="IPR036188">
    <property type="entry name" value="FAD/NAD-bd_sf"/>
</dbReference>